<dbReference type="PANTHER" id="PTHR43788:SF8">
    <property type="entry name" value="DNA-BINDING PROTEIN SMUBP-2"/>
    <property type="match status" value="1"/>
</dbReference>
<feature type="domain" description="DNA2/NAM7 helicase-like C-terminal" evidence="8">
    <location>
        <begin position="670"/>
        <end position="772"/>
    </location>
</feature>
<dbReference type="InterPro" id="IPR041677">
    <property type="entry name" value="DNA2/NAM7_AAA_11"/>
</dbReference>
<gene>
    <name evidence="9" type="ORF">NBRC110019_24860</name>
</gene>
<keyword evidence="3" id="KW-0378">Hydrolase</keyword>
<evidence type="ECO:0000259" key="7">
    <source>
        <dbReference type="Pfam" id="PF13086"/>
    </source>
</evidence>
<evidence type="ECO:0000313" key="10">
    <source>
        <dbReference type="Proteomes" id="UP001143545"/>
    </source>
</evidence>
<evidence type="ECO:0000256" key="4">
    <source>
        <dbReference type="ARBA" id="ARBA00022806"/>
    </source>
</evidence>
<dbReference type="InterPro" id="IPR050534">
    <property type="entry name" value="Coronavir_polyprotein_1ab"/>
</dbReference>
<dbReference type="Proteomes" id="UP001143545">
    <property type="component" value="Unassembled WGS sequence"/>
</dbReference>
<evidence type="ECO:0000313" key="9">
    <source>
        <dbReference type="EMBL" id="GLB53445.1"/>
    </source>
</evidence>
<dbReference type="EMBL" id="BRVP01000017">
    <property type="protein sequence ID" value="GLB53445.1"/>
    <property type="molecule type" value="Genomic_DNA"/>
</dbReference>
<dbReference type="PANTHER" id="PTHR43788">
    <property type="entry name" value="DNA2/NAM7 HELICASE FAMILY MEMBER"/>
    <property type="match status" value="1"/>
</dbReference>
<dbReference type="AlphaFoldDB" id="A0A9W6B859"/>
<comment type="similarity">
    <text evidence="1">Belongs to the DNA2/NAM7 helicase family.</text>
</comment>
<dbReference type="RefSeq" id="WP_281755401.1">
    <property type="nucleotide sequence ID" value="NZ_BRVP01000017.1"/>
</dbReference>
<dbReference type="InterPro" id="IPR041679">
    <property type="entry name" value="DNA2/NAM7-like_C"/>
</dbReference>
<evidence type="ECO:0000256" key="2">
    <source>
        <dbReference type="ARBA" id="ARBA00022741"/>
    </source>
</evidence>
<keyword evidence="5" id="KW-0067">ATP-binding</keyword>
<feature type="domain" description="DNA2/NAM7 helicase helicase" evidence="7">
    <location>
        <begin position="159"/>
        <end position="559"/>
    </location>
</feature>
<evidence type="ECO:0000256" key="5">
    <source>
        <dbReference type="ARBA" id="ARBA00022840"/>
    </source>
</evidence>
<proteinExistence type="inferred from homology"/>
<keyword evidence="10" id="KW-1185">Reference proteome</keyword>
<dbReference type="GO" id="GO:0043139">
    <property type="term" value="F:5'-3' DNA helicase activity"/>
    <property type="evidence" value="ECO:0007669"/>
    <property type="project" value="TreeGrafter"/>
</dbReference>
<dbReference type="GO" id="GO:0016787">
    <property type="term" value="F:hydrolase activity"/>
    <property type="evidence" value="ECO:0007669"/>
    <property type="project" value="UniProtKB-KW"/>
</dbReference>
<comment type="caution">
    <text evidence="9">The sequence shown here is derived from an EMBL/GenBank/DDBJ whole genome shotgun (WGS) entry which is preliminary data.</text>
</comment>
<organism evidence="9 10">
    <name type="scientific">Neptunitalea chrysea</name>
    <dbReference type="NCBI Taxonomy" id="1647581"/>
    <lineage>
        <taxon>Bacteria</taxon>
        <taxon>Pseudomonadati</taxon>
        <taxon>Bacteroidota</taxon>
        <taxon>Flavobacteriia</taxon>
        <taxon>Flavobacteriales</taxon>
        <taxon>Flavobacteriaceae</taxon>
        <taxon>Neptunitalea</taxon>
    </lineage>
</organism>
<keyword evidence="4" id="KW-0347">Helicase</keyword>
<name>A0A9W6B859_9FLAO</name>
<feature type="coiled-coil region" evidence="6">
    <location>
        <begin position="302"/>
        <end position="379"/>
    </location>
</feature>
<dbReference type="Gene3D" id="3.40.50.300">
    <property type="entry name" value="P-loop containing nucleotide triphosphate hydrolases"/>
    <property type="match status" value="3"/>
</dbReference>
<dbReference type="Pfam" id="PF13087">
    <property type="entry name" value="AAA_12"/>
    <property type="match status" value="1"/>
</dbReference>
<keyword evidence="6" id="KW-0175">Coiled coil</keyword>
<evidence type="ECO:0000259" key="8">
    <source>
        <dbReference type="Pfam" id="PF13087"/>
    </source>
</evidence>
<evidence type="ECO:0000256" key="1">
    <source>
        <dbReference type="ARBA" id="ARBA00007913"/>
    </source>
</evidence>
<dbReference type="Pfam" id="PF13086">
    <property type="entry name" value="AAA_11"/>
    <property type="match status" value="1"/>
</dbReference>
<keyword evidence="2" id="KW-0547">Nucleotide-binding</keyword>
<dbReference type="InterPro" id="IPR027417">
    <property type="entry name" value="P-loop_NTPase"/>
</dbReference>
<dbReference type="SUPFAM" id="SSF52540">
    <property type="entry name" value="P-loop containing nucleoside triphosphate hydrolases"/>
    <property type="match status" value="1"/>
</dbReference>
<reference evidence="9" key="1">
    <citation type="submission" date="2022-07" db="EMBL/GenBank/DDBJ databases">
        <title>Taxonomy of Novel Oxalotrophic and Methylotrophic Bacteria.</title>
        <authorList>
            <person name="Sahin N."/>
            <person name="Tani A."/>
        </authorList>
    </citation>
    <scope>NUCLEOTIDE SEQUENCE</scope>
    <source>
        <strain evidence="9">AM327</strain>
    </source>
</reference>
<evidence type="ECO:0000256" key="6">
    <source>
        <dbReference type="SAM" id="Coils"/>
    </source>
</evidence>
<sequence length="795" mass="92064">MTTQKIRETCINSAKLYYTWLEENNKGLQVVDILSIKTKDNKHYTLKLSSKLFDPEVVMIRYLANGKDFSDIFQVVEYDSEKRILFLKKNKEKLPFDFNDSNKSNFKIISSLRFLVKNVEEWYTSNGDKIKLPEITNQVRELKTNALQEIQFETGTSIEQKDSIKMILSSPFSYIWGAPGTGKTRWVLTQAMLYYINKGKKVSIMAPTNNAIEQVLEAIIPIAQNKGISINKFIRLGNPSSTFSEKYPDVCEVRGVQKKIDEINKRINFLKRIADFDIKKHKINKSRTSTVLENLTANINHQDKLNSQVKDLKNKKVNYQNQINDLEIQLIENQKHLYQIIQKQNSLGLKLAQKFFGVKRNYKEEIRILNNTIELSEKRKQDISKYLESTFKELESKTSEIFKCRSNIHSNKEESYSTFGWLFNTTKEDFFKQFENLNALKNDIQSSLTIIDSEFKTDEVLNMEYSTSDISNIPSIIKELENKIIILESYSTEEKLKSVSVVACTLDTYIMRFKDTSLEVDHIFVDEAGYASAIKVLPTFLKNIPITLLGDHKQLPPVCELQDYQILKDKKYYDAFLWHYTSTCIDSLFTKTKDECLRNFANKIQITKEKMSFKALKTTFRFGNNLAHILGKYVYNMDFKSGSKNGNTEIFYINAPKGFDEIRKRESLNEVHKIISLSTLFDKNNEEYAVLTPYRKGQLRLLANELPKLRDQQLIMTVHGSQGKEWNTVILSIVDTSDMFFTETSAPNSIGKNLINTAVSRAKKRLILVGDTNFWLNQSNQLITELMKIGKEISI</sequence>
<evidence type="ECO:0000256" key="3">
    <source>
        <dbReference type="ARBA" id="ARBA00022801"/>
    </source>
</evidence>
<accession>A0A9W6B859</accession>
<dbReference type="GO" id="GO:0005524">
    <property type="term" value="F:ATP binding"/>
    <property type="evidence" value="ECO:0007669"/>
    <property type="project" value="UniProtKB-KW"/>
</dbReference>
<protein>
    <submittedName>
        <fullName evidence="9">Uncharacterized protein</fullName>
    </submittedName>
</protein>